<proteinExistence type="predicted"/>
<evidence type="ECO:0000313" key="1">
    <source>
        <dbReference type="EMBL" id="GAA4304281.1"/>
    </source>
</evidence>
<keyword evidence="2" id="KW-1185">Reference proteome</keyword>
<sequence length="158" mass="18001">MISNIFSTPLPAPIRQPTQTPEYKTIKWTDYGIALVTKLYRLTFTNTLVMNIDTFASLKVLMDNLECEATDEQKALHELQKQCNEILFLIKNLQFNNDSAHVQLATRQALQYIHRAISEIDTKRIENTPVGPNSKVDLQDICGPAHASLEIILNLNYK</sequence>
<dbReference type="EMBL" id="BAABGX010000002">
    <property type="protein sequence ID" value="GAA4304281.1"/>
    <property type="molecule type" value="Genomic_DNA"/>
</dbReference>
<comment type="caution">
    <text evidence="1">The sequence shown here is derived from an EMBL/GenBank/DDBJ whole genome shotgun (WGS) entry which is preliminary data.</text>
</comment>
<reference evidence="2" key="1">
    <citation type="journal article" date="2019" name="Int. J. Syst. Evol. Microbiol.">
        <title>The Global Catalogue of Microorganisms (GCM) 10K type strain sequencing project: providing services to taxonomists for standard genome sequencing and annotation.</title>
        <authorList>
            <consortium name="The Broad Institute Genomics Platform"/>
            <consortium name="The Broad Institute Genome Sequencing Center for Infectious Disease"/>
            <person name="Wu L."/>
            <person name="Ma J."/>
        </authorList>
    </citation>
    <scope>NUCLEOTIDE SEQUENCE [LARGE SCALE GENOMIC DNA]</scope>
    <source>
        <strain evidence="2">JCM 17917</strain>
    </source>
</reference>
<dbReference type="Proteomes" id="UP001501844">
    <property type="component" value="Unassembled WGS sequence"/>
</dbReference>
<protein>
    <submittedName>
        <fullName evidence="1">Uncharacterized protein</fullName>
    </submittedName>
</protein>
<accession>A0ABP8FHZ3</accession>
<organism evidence="1 2">
    <name type="scientific">Nibribacter koreensis</name>
    <dbReference type="NCBI Taxonomy" id="1084519"/>
    <lineage>
        <taxon>Bacteria</taxon>
        <taxon>Pseudomonadati</taxon>
        <taxon>Bacteroidota</taxon>
        <taxon>Cytophagia</taxon>
        <taxon>Cytophagales</taxon>
        <taxon>Hymenobacteraceae</taxon>
        <taxon>Nibribacter</taxon>
    </lineage>
</organism>
<name>A0ABP8FHZ3_9BACT</name>
<gene>
    <name evidence="1" type="ORF">GCM10023183_17490</name>
</gene>
<evidence type="ECO:0000313" key="2">
    <source>
        <dbReference type="Proteomes" id="UP001501844"/>
    </source>
</evidence>